<keyword evidence="1" id="KW-0472">Membrane</keyword>
<reference evidence="2 3" key="1">
    <citation type="submission" date="2023-01" db="EMBL/GenBank/DDBJ databases">
        <title>Novel diversity within Roseofilum (Cyanobacteria; Desertifilaceae) from marine benthic mats with descriptions of four novel species.</title>
        <authorList>
            <person name="Wang Y."/>
            <person name="Berthold D.E."/>
            <person name="Hu J."/>
            <person name="Lefler F.W."/>
            <person name="Laughinghouse H.D. IV."/>
        </authorList>
    </citation>
    <scope>NUCLEOTIDE SEQUENCE [LARGE SCALE GENOMIC DNA]</scope>
    <source>
        <strain evidence="2 3">BLCC-M143</strain>
    </source>
</reference>
<feature type="transmembrane region" description="Helical" evidence="1">
    <location>
        <begin position="137"/>
        <end position="157"/>
    </location>
</feature>
<feature type="transmembrane region" description="Helical" evidence="1">
    <location>
        <begin position="291"/>
        <end position="312"/>
    </location>
</feature>
<keyword evidence="3" id="KW-1185">Reference proteome</keyword>
<protein>
    <submittedName>
        <fullName evidence="2">Uncharacterized protein</fullName>
    </submittedName>
</protein>
<proteinExistence type="predicted"/>
<keyword evidence="1" id="KW-0812">Transmembrane</keyword>
<organism evidence="2 3">
    <name type="scientific">Roseofilum casamattae BLCC-M143</name>
    <dbReference type="NCBI Taxonomy" id="3022442"/>
    <lineage>
        <taxon>Bacteria</taxon>
        <taxon>Bacillati</taxon>
        <taxon>Cyanobacteriota</taxon>
        <taxon>Cyanophyceae</taxon>
        <taxon>Desertifilales</taxon>
        <taxon>Desertifilaceae</taxon>
        <taxon>Roseofilum</taxon>
        <taxon>Roseofilum casamattae</taxon>
    </lineage>
</organism>
<dbReference type="Proteomes" id="UP001232992">
    <property type="component" value="Unassembled WGS sequence"/>
</dbReference>
<sequence length="423" mass="47575">MSVAHLNLIDAVENLGYEVTVADVAARSGWSLAETRQGLLALASDTGGNLQVSESGDIVYQFPKDLRGVLQRKFVRLRWQKIGARIWRIVFYLIRVSFATILVLSLILIVVAIAIIIVSLQSANDSDSGGGRRSWGFFWFPWDIFDIFWLFSPNNYYRNRRIRSGKSDRKMNFFESVFSFLFGDGNPNRNLEERRWRAIAAAIRHRKGAVVAEQLSPYLDELGQGYHREYENYLLPVLVKFNGLPDVTPEGGLVYQFPDLQVTANQAIEIDYPTYLKEKKWKFSSASSSQVMLAIGLGAANLIGALVLGSLLTDAQIASQLGGLVALVASIYPILLGYGIGFLAIPLVRYLWLGSANEKIEKRNRDRKERSSTLQNPNPTLQRKIDYAKQLETDLTVASDNPIYTTETDLLEQAIDRLPEEQS</sequence>
<evidence type="ECO:0000313" key="3">
    <source>
        <dbReference type="Proteomes" id="UP001232992"/>
    </source>
</evidence>
<dbReference type="PANTHER" id="PTHR47380">
    <property type="entry name" value="OS02G0533000 PROTEIN"/>
    <property type="match status" value="1"/>
</dbReference>
<comment type="caution">
    <text evidence="2">The sequence shown here is derived from an EMBL/GenBank/DDBJ whole genome shotgun (WGS) entry which is preliminary data.</text>
</comment>
<dbReference type="RefSeq" id="WP_283757223.1">
    <property type="nucleotide sequence ID" value="NZ_JAQOSQ010000003.1"/>
</dbReference>
<dbReference type="InterPro" id="IPR044200">
    <property type="entry name" value="At5g03900-like"/>
</dbReference>
<name>A0ABT7BVT8_9CYAN</name>
<dbReference type="EMBL" id="JAQOSQ010000003">
    <property type="protein sequence ID" value="MDJ1182571.1"/>
    <property type="molecule type" value="Genomic_DNA"/>
</dbReference>
<accession>A0ABT7BVT8</accession>
<gene>
    <name evidence="2" type="ORF">PMH09_05130</name>
</gene>
<keyword evidence="1" id="KW-1133">Transmembrane helix</keyword>
<feature type="transmembrane region" description="Helical" evidence="1">
    <location>
        <begin position="89"/>
        <end position="117"/>
    </location>
</feature>
<dbReference type="PANTHER" id="PTHR47380:SF4">
    <property type="entry name" value="OS02G0533000 PROTEIN"/>
    <property type="match status" value="1"/>
</dbReference>
<feature type="transmembrane region" description="Helical" evidence="1">
    <location>
        <begin position="324"/>
        <end position="352"/>
    </location>
</feature>
<evidence type="ECO:0000313" key="2">
    <source>
        <dbReference type="EMBL" id="MDJ1182571.1"/>
    </source>
</evidence>
<evidence type="ECO:0000256" key="1">
    <source>
        <dbReference type="SAM" id="Phobius"/>
    </source>
</evidence>